<proteinExistence type="predicted"/>
<keyword evidence="3" id="KW-1185">Reference proteome</keyword>
<organism evidence="2 3">
    <name type="scientific">Nocardiopsis rhodophaea</name>
    <dbReference type="NCBI Taxonomy" id="280238"/>
    <lineage>
        <taxon>Bacteria</taxon>
        <taxon>Bacillati</taxon>
        <taxon>Actinomycetota</taxon>
        <taxon>Actinomycetes</taxon>
        <taxon>Streptosporangiales</taxon>
        <taxon>Nocardiopsidaceae</taxon>
        <taxon>Nocardiopsis</taxon>
    </lineage>
</organism>
<reference evidence="2 3" key="1">
    <citation type="journal article" date="2019" name="Int. J. Syst. Evol. Microbiol.">
        <title>The Global Catalogue of Microorganisms (GCM) 10K type strain sequencing project: providing services to taxonomists for standard genome sequencing and annotation.</title>
        <authorList>
            <consortium name="The Broad Institute Genomics Platform"/>
            <consortium name="The Broad Institute Genome Sequencing Center for Infectious Disease"/>
            <person name="Wu L."/>
            <person name="Ma J."/>
        </authorList>
    </citation>
    <scope>NUCLEOTIDE SEQUENCE [LARGE SCALE GENOMIC DNA]</scope>
    <source>
        <strain evidence="2 3">JCM 15313</strain>
    </source>
</reference>
<dbReference type="InterPro" id="IPR007278">
    <property type="entry name" value="DUF397"/>
</dbReference>
<accession>A0ABN2TIH5</accession>
<dbReference type="EMBL" id="BAAAPC010000021">
    <property type="protein sequence ID" value="GAA2010651.1"/>
    <property type="molecule type" value="Genomic_DNA"/>
</dbReference>
<evidence type="ECO:0000313" key="3">
    <source>
        <dbReference type="Proteomes" id="UP001501585"/>
    </source>
</evidence>
<comment type="caution">
    <text evidence="2">The sequence shown here is derived from an EMBL/GenBank/DDBJ whole genome shotgun (WGS) entry which is preliminary data.</text>
</comment>
<name>A0ABN2TIH5_9ACTN</name>
<protein>
    <recommendedName>
        <fullName evidence="1">DUF397 domain-containing protein</fullName>
    </recommendedName>
</protein>
<feature type="domain" description="DUF397" evidence="1">
    <location>
        <begin position="14"/>
        <end position="64"/>
    </location>
</feature>
<sequence>MSTNPDRCLYPASQWRKSSYSGPNGCVEINDLSYGTAVRDSMNPGLGHLSFTSGEWSAFVQAVKDDEVGR</sequence>
<evidence type="ECO:0000313" key="2">
    <source>
        <dbReference type="EMBL" id="GAA2010651.1"/>
    </source>
</evidence>
<dbReference type="Proteomes" id="UP001501585">
    <property type="component" value="Unassembled WGS sequence"/>
</dbReference>
<gene>
    <name evidence="2" type="ORF">GCM10009799_43530</name>
</gene>
<evidence type="ECO:0000259" key="1">
    <source>
        <dbReference type="Pfam" id="PF04149"/>
    </source>
</evidence>
<dbReference type="Pfam" id="PF04149">
    <property type="entry name" value="DUF397"/>
    <property type="match status" value="1"/>
</dbReference>
<dbReference type="RefSeq" id="WP_344105232.1">
    <property type="nucleotide sequence ID" value="NZ_BAAAPC010000021.1"/>
</dbReference>